<comment type="caution">
    <text evidence="2">The sequence shown here is derived from an EMBL/GenBank/DDBJ whole genome shotgun (WGS) entry which is preliminary data.</text>
</comment>
<sequence length="899" mass="97728">MNTKTYGTLIILSFLVNLCNYNKAHAQASFEAPDTVCVNTPVTVKNTSPGGKSFYWNFDLADINRQPEAVNLGNPGGTLSWPVFMDMVEDNGNFYGFVIDFDIGKLIRLDFGNSMLNNPVAVDLGHLGGVLPSVSGTEGVQIIKNEGKWYGLIVGGSPAAGTIPSITRVSFGTDITNPNPVAFNWGNIGGLQQPIDLYVFSDNGHWYGFTTSAENNTITRFDFTTSFENTPTAENLGNIGDLNYPTGIYAINDKGSWSVFVTNGGTYINGTNASLSRLDFGNSLLNQPTGVNLGNPGDLLHEPRDFNLLNFCGQFVGFAVNGYTRDIVKFDFGDDIKSQPSAISLGNIGDLARPHSISKLFRVGNEVYAFITNVANNTITRLRFASYNGADVSTSTLRHPSAVSYSKPGIYNINLLIDEGLPSQSSFCKSIVVLDNLGIKNIDTAFCKNDSLVLKRDPIYTNYEWSTSTTDTSITVKKAGNYWLKYEYYGCTGQKSYNVKENSLPAISLANDTSFCKNETLLLDAGAGRTKYLWQDGSGGQQFLVSSAGKYKVVVQDENLCTNTDSTTVTYLTSPTILMMTDTTVCGNQTIQLHASGDGIYEWTPATGLDDNSTINPQAYIDKTITYTLTVTATNGCASRDSVTVTNKPKPTFTVSPNVSNICNGDSVLITVKGGDVYYWTSQNDVVDNPAAENNIVSPGNNTVYEITATDTACKVTESLYATINLKESPHISILKSNDLDCSTGEATLTAQGALYYSWNPSENITKVSGNKIIVRPLENTTYYVKGKASNNCESLDSVVVKVVTNTALNGNFMPTAFTPNGDGLNDYYGLTKWGAVRNLEFSIYNRWGQRVFYTTNPGAKWNGIYKGLPQPSGTYIYDIKAKTLCGDAIRKGSFVLIK</sequence>
<accession>A0ABV3ZE89</accession>
<name>A0ABV3ZE89_9BACT</name>
<dbReference type="Proteomes" id="UP001560573">
    <property type="component" value="Unassembled WGS sequence"/>
</dbReference>
<evidence type="ECO:0000313" key="2">
    <source>
        <dbReference type="EMBL" id="MEX6687376.1"/>
    </source>
</evidence>
<dbReference type="RefSeq" id="WP_369328781.1">
    <property type="nucleotide sequence ID" value="NZ_JAULBC010000002.1"/>
</dbReference>
<protein>
    <submittedName>
        <fullName evidence="2">Gliding motility-associated C-terminal domain-containing protein</fullName>
    </submittedName>
</protein>
<reference evidence="2 3" key="1">
    <citation type="submission" date="2023-07" db="EMBL/GenBank/DDBJ databases">
        <authorList>
            <person name="Lian W.-H."/>
        </authorList>
    </citation>
    <scope>NUCLEOTIDE SEQUENCE [LARGE SCALE GENOMIC DNA]</scope>
    <source>
        <strain evidence="2 3">SYSU DXS3180</strain>
    </source>
</reference>
<feature type="signal peptide" evidence="1">
    <location>
        <begin position="1"/>
        <end position="26"/>
    </location>
</feature>
<dbReference type="NCBIfam" id="TIGR04131">
    <property type="entry name" value="Bac_Flav_CTERM"/>
    <property type="match status" value="1"/>
</dbReference>
<keyword evidence="3" id="KW-1185">Reference proteome</keyword>
<organism evidence="2 3">
    <name type="scientific">Danxiaibacter flavus</name>
    <dbReference type="NCBI Taxonomy" id="3049108"/>
    <lineage>
        <taxon>Bacteria</taxon>
        <taxon>Pseudomonadati</taxon>
        <taxon>Bacteroidota</taxon>
        <taxon>Chitinophagia</taxon>
        <taxon>Chitinophagales</taxon>
        <taxon>Chitinophagaceae</taxon>
        <taxon>Danxiaibacter</taxon>
    </lineage>
</organism>
<dbReference type="Pfam" id="PF13585">
    <property type="entry name" value="CHU_C"/>
    <property type="match status" value="1"/>
</dbReference>
<keyword evidence="1" id="KW-0732">Signal</keyword>
<evidence type="ECO:0000256" key="1">
    <source>
        <dbReference type="SAM" id="SignalP"/>
    </source>
</evidence>
<dbReference type="EMBL" id="JAULBC010000002">
    <property type="protein sequence ID" value="MEX6687376.1"/>
    <property type="molecule type" value="Genomic_DNA"/>
</dbReference>
<proteinExistence type="predicted"/>
<feature type="chain" id="PRO_5045415080" evidence="1">
    <location>
        <begin position="27"/>
        <end position="899"/>
    </location>
</feature>
<evidence type="ECO:0000313" key="3">
    <source>
        <dbReference type="Proteomes" id="UP001560573"/>
    </source>
</evidence>
<dbReference type="InterPro" id="IPR026341">
    <property type="entry name" value="T9SS_type_B"/>
</dbReference>
<gene>
    <name evidence="2" type="ORF">QTN47_07715</name>
</gene>